<gene>
    <name evidence="2" type="ORF">Pla111_32750</name>
</gene>
<dbReference type="PANTHER" id="PTHR46889:SF4">
    <property type="entry name" value="TRANSPOSASE INSO FOR INSERTION SEQUENCE ELEMENT IS911B-RELATED"/>
    <property type="match status" value="1"/>
</dbReference>
<dbReference type="Pfam" id="PF13683">
    <property type="entry name" value="rve_3"/>
    <property type="match status" value="1"/>
</dbReference>
<protein>
    <submittedName>
        <fullName evidence="2">Integrase core domain protein</fullName>
    </submittedName>
</protein>
<dbReference type="InterPro" id="IPR012337">
    <property type="entry name" value="RNaseH-like_sf"/>
</dbReference>
<dbReference type="OrthoDB" id="239066at2"/>
<dbReference type="InterPro" id="IPR050900">
    <property type="entry name" value="Transposase_IS3/IS150/IS904"/>
</dbReference>
<accession>A0A5C5VR57</accession>
<evidence type="ECO:0000313" key="3">
    <source>
        <dbReference type="Proteomes" id="UP000318995"/>
    </source>
</evidence>
<comment type="caution">
    <text evidence="2">The sequence shown here is derived from an EMBL/GenBank/DDBJ whole genome shotgun (WGS) entry which is preliminary data.</text>
</comment>
<dbReference type="InterPro" id="IPR036397">
    <property type="entry name" value="RNaseH_sf"/>
</dbReference>
<dbReference type="SUPFAM" id="SSF53098">
    <property type="entry name" value="Ribonuclease H-like"/>
    <property type="match status" value="1"/>
</dbReference>
<evidence type="ECO:0000313" key="2">
    <source>
        <dbReference type="EMBL" id="TWT40630.1"/>
    </source>
</evidence>
<sequence length="223" mass="25121">MQYAWGSGRIVGELKKLRIQCVGSTTVRTILKEEGIHSGPQRGKGTWDEFIKIHAETLWQVDFFTKPVITATGLTQAYVLAFLHVRSRRVICTPATFHPDDAWMKTQAVAMLQQAETAELPIKHLVRDKDVKYRDAFDGVFEAAEVAVQPTAPRAPNQNAFIERWIGSIKHEEVYLKGYETVADAERGLASYFAFYNGRRRHQSLGRRTPEAVYAEGLKLAAG</sequence>
<name>A0A5C5VR57_9BACT</name>
<dbReference type="Gene3D" id="3.30.420.10">
    <property type="entry name" value="Ribonuclease H-like superfamily/Ribonuclease H"/>
    <property type="match status" value="1"/>
</dbReference>
<organism evidence="2 3">
    <name type="scientific">Botrimarina hoheduenensis</name>
    <dbReference type="NCBI Taxonomy" id="2528000"/>
    <lineage>
        <taxon>Bacteria</taxon>
        <taxon>Pseudomonadati</taxon>
        <taxon>Planctomycetota</taxon>
        <taxon>Planctomycetia</taxon>
        <taxon>Pirellulales</taxon>
        <taxon>Lacipirellulaceae</taxon>
        <taxon>Botrimarina</taxon>
    </lineage>
</organism>
<dbReference type="GO" id="GO:0015074">
    <property type="term" value="P:DNA integration"/>
    <property type="evidence" value="ECO:0007669"/>
    <property type="project" value="InterPro"/>
</dbReference>
<dbReference type="GO" id="GO:0003676">
    <property type="term" value="F:nucleic acid binding"/>
    <property type="evidence" value="ECO:0007669"/>
    <property type="project" value="InterPro"/>
</dbReference>
<evidence type="ECO:0000259" key="1">
    <source>
        <dbReference type="PROSITE" id="PS50994"/>
    </source>
</evidence>
<dbReference type="InterPro" id="IPR001584">
    <property type="entry name" value="Integrase_cat-core"/>
</dbReference>
<dbReference type="PANTHER" id="PTHR46889">
    <property type="entry name" value="TRANSPOSASE INSF FOR INSERTION SEQUENCE IS3B-RELATED"/>
    <property type="match status" value="1"/>
</dbReference>
<dbReference type="PROSITE" id="PS50994">
    <property type="entry name" value="INTEGRASE"/>
    <property type="match status" value="1"/>
</dbReference>
<proteinExistence type="predicted"/>
<dbReference type="AlphaFoldDB" id="A0A5C5VR57"/>
<reference evidence="2 3" key="1">
    <citation type="submission" date="2019-02" db="EMBL/GenBank/DDBJ databases">
        <title>Deep-cultivation of Planctomycetes and their phenomic and genomic characterization uncovers novel biology.</title>
        <authorList>
            <person name="Wiegand S."/>
            <person name="Jogler M."/>
            <person name="Boedeker C."/>
            <person name="Pinto D."/>
            <person name="Vollmers J."/>
            <person name="Rivas-Marin E."/>
            <person name="Kohn T."/>
            <person name="Peeters S.H."/>
            <person name="Heuer A."/>
            <person name="Rast P."/>
            <person name="Oberbeckmann S."/>
            <person name="Bunk B."/>
            <person name="Jeske O."/>
            <person name="Meyerdierks A."/>
            <person name="Storesund J.E."/>
            <person name="Kallscheuer N."/>
            <person name="Luecker S."/>
            <person name="Lage O.M."/>
            <person name="Pohl T."/>
            <person name="Merkel B.J."/>
            <person name="Hornburger P."/>
            <person name="Mueller R.-W."/>
            <person name="Bruemmer F."/>
            <person name="Labrenz M."/>
            <person name="Spormann A.M."/>
            <person name="Op Den Camp H."/>
            <person name="Overmann J."/>
            <person name="Amann R."/>
            <person name="Jetten M.S.M."/>
            <person name="Mascher T."/>
            <person name="Medema M.H."/>
            <person name="Devos D.P."/>
            <person name="Kaster A.-K."/>
            <person name="Ovreas L."/>
            <person name="Rohde M."/>
            <person name="Galperin M.Y."/>
            <person name="Jogler C."/>
        </authorList>
    </citation>
    <scope>NUCLEOTIDE SEQUENCE [LARGE SCALE GENOMIC DNA]</scope>
    <source>
        <strain evidence="2 3">Pla111</strain>
    </source>
</reference>
<dbReference type="Proteomes" id="UP000318995">
    <property type="component" value="Unassembled WGS sequence"/>
</dbReference>
<keyword evidence="3" id="KW-1185">Reference proteome</keyword>
<feature type="domain" description="Integrase catalytic" evidence="1">
    <location>
        <begin position="36"/>
        <end position="218"/>
    </location>
</feature>
<dbReference type="RefSeq" id="WP_146575468.1">
    <property type="nucleotide sequence ID" value="NZ_SJPH01000011.1"/>
</dbReference>
<dbReference type="EMBL" id="SJPH01000011">
    <property type="protein sequence ID" value="TWT40630.1"/>
    <property type="molecule type" value="Genomic_DNA"/>
</dbReference>